<gene>
    <name evidence="2" type="ORF">OQZ29_15110</name>
</gene>
<proteinExistence type="predicted"/>
<evidence type="ECO:0000313" key="2">
    <source>
        <dbReference type="EMBL" id="MCX3266085.1"/>
    </source>
</evidence>
<dbReference type="Proteomes" id="UP001142592">
    <property type="component" value="Unassembled WGS sequence"/>
</dbReference>
<evidence type="ECO:0000256" key="1">
    <source>
        <dbReference type="SAM" id="SignalP"/>
    </source>
</evidence>
<feature type="chain" id="PRO_5040949713" description="Porin" evidence="1">
    <location>
        <begin position="22"/>
        <end position="453"/>
    </location>
</feature>
<protein>
    <recommendedName>
        <fullName evidence="4">Porin</fullName>
    </recommendedName>
</protein>
<dbReference type="RefSeq" id="WP_010600912.1">
    <property type="nucleotide sequence ID" value="NZ_JAPJUH010000004.1"/>
</dbReference>
<keyword evidence="1" id="KW-0732">Signal</keyword>
<accession>A0A9X3DH48</accession>
<comment type="caution">
    <text evidence="2">The sequence shown here is derived from an EMBL/GenBank/DDBJ whole genome shotgun (WGS) entry which is preliminary data.</text>
</comment>
<dbReference type="AlphaFoldDB" id="A0A9X3DH48"/>
<evidence type="ECO:0008006" key="4">
    <source>
        <dbReference type="Google" id="ProtNLM"/>
    </source>
</evidence>
<keyword evidence="3" id="KW-1185">Reference proteome</keyword>
<dbReference type="EMBL" id="JAPJUH010000004">
    <property type="protein sequence ID" value="MCX3266085.1"/>
    <property type="molecule type" value="Genomic_DNA"/>
</dbReference>
<sequence>MKYKLQVFIFSIVLSTLTAKAQHEMHQLAKDSMEKDSSGTAKGMQEMATMKPGPPMSHAYSLNLPMQRNGSGTSWLPDASPMYGMMLHSKNWMYMLHGNIALRYTKQDILNKGSRGAEKFDAPNWFMFMGQRKVGQNGLFHFSSMLSLDRLTEGGAGYPLLFQTGESWKGQPLVDRQHPHDLFSELSVAYTHAFSEKADLTFYLGYPGEPALGSVAFMHRPSALANPDAPISHHWNDGTHITFGVATVSFRYNQFKIEASSFTGREPDENRFDFNKPKFDSYSARLSFNPNQNWALQVSQGWIKSPEVLHEGEDVKRTIASAIYSLPMGEAQSLNATVLWGMNKTEGHQSENAALAEGAYRVNKFSFYTRYEWVQKSVEELALNEEFYGQRLFGVNGLTLGLNYDVLSLNKFKTAIGAQVTFYKANPMLDQLYGKYPVGAQAFIRIYPNLMKM</sequence>
<feature type="signal peptide" evidence="1">
    <location>
        <begin position="1"/>
        <end position="21"/>
    </location>
</feature>
<dbReference type="SUPFAM" id="SSF56935">
    <property type="entry name" value="Porins"/>
    <property type="match status" value="1"/>
</dbReference>
<reference evidence="2" key="1">
    <citation type="submission" date="2022-11" db="EMBL/GenBank/DDBJ databases">
        <authorList>
            <person name="Graham C."/>
            <person name="Newman J.D."/>
        </authorList>
    </citation>
    <scope>NUCLEOTIDE SEQUENCE</scope>
    <source>
        <strain evidence="2">DSM 19486</strain>
    </source>
</reference>
<evidence type="ECO:0000313" key="3">
    <source>
        <dbReference type="Proteomes" id="UP001142592"/>
    </source>
</evidence>
<organism evidence="2 3">
    <name type="scientific">Pedobacter agri</name>
    <dbReference type="NCBI Taxonomy" id="454586"/>
    <lineage>
        <taxon>Bacteria</taxon>
        <taxon>Pseudomonadati</taxon>
        <taxon>Bacteroidota</taxon>
        <taxon>Sphingobacteriia</taxon>
        <taxon>Sphingobacteriales</taxon>
        <taxon>Sphingobacteriaceae</taxon>
        <taxon>Pedobacter</taxon>
    </lineage>
</organism>
<name>A0A9X3DH48_9SPHI</name>